<gene>
    <name evidence="12" type="ORF">ANANG_G00234540</name>
</gene>
<evidence type="ECO:0000313" key="13">
    <source>
        <dbReference type="Proteomes" id="UP001044222"/>
    </source>
</evidence>
<feature type="region of interest" description="Disordered" evidence="11">
    <location>
        <begin position="332"/>
        <end position="357"/>
    </location>
</feature>
<organism evidence="12 13">
    <name type="scientific">Anguilla anguilla</name>
    <name type="common">European freshwater eel</name>
    <name type="synonym">Muraena anguilla</name>
    <dbReference type="NCBI Taxonomy" id="7936"/>
    <lineage>
        <taxon>Eukaryota</taxon>
        <taxon>Metazoa</taxon>
        <taxon>Chordata</taxon>
        <taxon>Craniata</taxon>
        <taxon>Vertebrata</taxon>
        <taxon>Euteleostomi</taxon>
        <taxon>Actinopterygii</taxon>
        <taxon>Neopterygii</taxon>
        <taxon>Teleostei</taxon>
        <taxon>Anguilliformes</taxon>
        <taxon>Anguillidae</taxon>
        <taxon>Anguilla</taxon>
    </lineage>
</organism>
<dbReference type="GO" id="GO:0007288">
    <property type="term" value="P:sperm axoneme assembly"/>
    <property type="evidence" value="ECO:0007669"/>
    <property type="project" value="TreeGrafter"/>
</dbReference>
<keyword evidence="5" id="KW-0282">Flagellum</keyword>
<evidence type="ECO:0000256" key="4">
    <source>
        <dbReference type="ARBA" id="ARBA00022490"/>
    </source>
</evidence>
<keyword evidence="6" id="KW-0969">Cilium</keyword>
<evidence type="ECO:0000256" key="5">
    <source>
        <dbReference type="ARBA" id="ARBA00022846"/>
    </source>
</evidence>
<dbReference type="EMBL" id="JAFIRN010000013">
    <property type="protein sequence ID" value="KAG5836994.1"/>
    <property type="molecule type" value="Genomic_DNA"/>
</dbReference>
<evidence type="ECO:0000256" key="7">
    <source>
        <dbReference type="ARBA" id="ARBA00023212"/>
    </source>
</evidence>
<evidence type="ECO:0000256" key="8">
    <source>
        <dbReference type="ARBA" id="ARBA00023273"/>
    </source>
</evidence>
<proteinExistence type="inferred from homology"/>
<keyword evidence="8" id="KW-0966">Cell projection</keyword>
<feature type="coiled-coil region" evidence="10">
    <location>
        <begin position="162"/>
        <end position="316"/>
    </location>
</feature>
<keyword evidence="10" id="KW-0175">Coiled coil</keyword>
<keyword evidence="13" id="KW-1185">Reference proteome</keyword>
<dbReference type="InterPro" id="IPR042618">
    <property type="entry name" value="IQCG"/>
</dbReference>
<comment type="caution">
    <text evidence="12">The sequence shown here is derived from an EMBL/GenBank/DDBJ whole genome shotgun (WGS) entry which is preliminary data.</text>
</comment>
<dbReference type="InterPro" id="IPR000048">
    <property type="entry name" value="IQ_motif_EF-hand-BS"/>
</dbReference>
<feature type="compositionally biased region" description="Basic residues" evidence="11">
    <location>
        <begin position="338"/>
        <end position="357"/>
    </location>
</feature>
<accession>A0A9D3LWE0</accession>
<evidence type="ECO:0000256" key="6">
    <source>
        <dbReference type="ARBA" id="ARBA00023069"/>
    </source>
</evidence>
<evidence type="ECO:0000256" key="11">
    <source>
        <dbReference type="SAM" id="MobiDB-lite"/>
    </source>
</evidence>
<protein>
    <recommendedName>
        <fullName evidence="3">Dynein regulatory complex protein 9</fullName>
    </recommendedName>
    <alternativeName>
        <fullName evidence="9">IQ domain-containing protein G</fullName>
    </alternativeName>
</protein>
<reference evidence="12" key="1">
    <citation type="submission" date="2021-01" db="EMBL/GenBank/DDBJ databases">
        <title>A chromosome-scale assembly of European eel, Anguilla anguilla.</title>
        <authorList>
            <person name="Henkel C."/>
            <person name="Jong-Raadsen S.A."/>
            <person name="Dufour S."/>
            <person name="Weltzien F.-A."/>
            <person name="Palstra A.P."/>
            <person name="Pelster B."/>
            <person name="Spaink H.P."/>
            <person name="Van Den Thillart G.E."/>
            <person name="Jansen H."/>
            <person name="Zahm M."/>
            <person name="Klopp C."/>
            <person name="Cedric C."/>
            <person name="Louis A."/>
            <person name="Berthelot C."/>
            <person name="Parey E."/>
            <person name="Roest Crollius H."/>
            <person name="Montfort J."/>
            <person name="Robinson-Rechavi M."/>
            <person name="Bucao C."/>
            <person name="Bouchez O."/>
            <person name="Gislard M."/>
            <person name="Lluch J."/>
            <person name="Milhes M."/>
            <person name="Lampietro C."/>
            <person name="Lopez Roques C."/>
            <person name="Donnadieu C."/>
            <person name="Braasch I."/>
            <person name="Desvignes T."/>
            <person name="Postlethwait J."/>
            <person name="Bobe J."/>
            <person name="Guiguen Y."/>
            <person name="Dirks R."/>
        </authorList>
    </citation>
    <scope>NUCLEOTIDE SEQUENCE</scope>
    <source>
        <strain evidence="12">Tag_6206</strain>
        <tissue evidence="12">Liver</tissue>
    </source>
</reference>
<keyword evidence="7" id="KW-0206">Cytoskeleton</keyword>
<dbReference type="AlphaFoldDB" id="A0A9D3LWE0"/>
<keyword evidence="4" id="KW-0963">Cytoplasm</keyword>
<evidence type="ECO:0000256" key="3">
    <source>
        <dbReference type="ARBA" id="ARBA00013738"/>
    </source>
</evidence>
<evidence type="ECO:0000256" key="10">
    <source>
        <dbReference type="SAM" id="Coils"/>
    </source>
</evidence>
<dbReference type="PROSITE" id="PS50096">
    <property type="entry name" value="IQ"/>
    <property type="match status" value="1"/>
</dbReference>
<evidence type="ECO:0000313" key="12">
    <source>
        <dbReference type="EMBL" id="KAG5836994.1"/>
    </source>
</evidence>
<dbReference type="PANTHER" id="PTHR14871">
    <property type="entry name" value="DYNEIN REGULATORY COMPLEX PROTEIN 9"/>
    <property type="match status" value="1"/>
</dbReference>
<comment type="similarity">
    <text evidence="2">Belongs to the DRC9 family.</text>
</comment>
<dbReference type="Proteomes" id="UP001044222">
    <property type="component" value="Chromosome 13"/>
</dbReference>
<comment type="subcellular location">
    <subcellularLocation>
        <location evidence="1">Cytoplasm</location>
        <location evidence="1">Cytoskeleton</location>
        <location evidence="1">Flagellum axoneme</location>
    </subcellularLocation>
</comment>
<feature type="compositionally biased region" description="Polar residues" evidence="11">
    <location>
        <begin position="45"/>
        <end position="55"/>
    </location>
</feature>
<feature type="region of interest" description="Disordered" evidence="11">
    <location>
        <begin position="45"/>
        <end position="83"/>
    </location>
</feature>
<dbReference type="CDD" id="cd23766">
    <property type="entry name" value="IQCG"/>
    <property type="match status" value="1"/>
</dbReference>
<name>A0A9D3LWE0_ANGAN</name>
<evidence type="ECO:0000256" key="9">
    <source>
        <dbReference type="ARBA" id="ARBA00032183"/>
    </source>
</evidence>
<sequence length="357" mass="42404">MAAQWSTVERLRVISVLQDCEDQLAVLGHIRPKTCVGHLEMQEQRNGVTQQNQTEEAGLAKSKKEMRSQRESNVISENKELSPEPLAQVEYDRNFVAQVITNLLKELRETGTFHSLLSTIEEEKKRKARIRDFILSEEEGRRRTKVLQRQLLDIRKEKVLELQRRDEMIAHLKDQLQETKAKTDLEMKYVAKSSELQVYQEQKLNSMKEKELEAEIKRLHEMLEEERLSHIELERFLKEDQLALEEKLEMWMERYEKDMEDKQHELNTLKNNRASNLARLQELAKKYRESEQVVIADRVEKENLRREREKEEMEWASAIKLQSWWRGTMVRQGLGPFKKGKKPKAKEGKKGKKKKKK</sequence>
<evidence type="ECO:0000256" key="1">
    <source>
        <dbReference type="ARBA" id="ARBA00004611"/>
    </source>
</evidence>
<dbReference type="GO" id="GO:0036126">
    <property type="term" value="C:sperm flagellum"/>
    <property type="evidence" value="ECO:0007669"/>
    <property type="project" value="TreeGrafter"/>
</dbReference>
<dbReference type="PANTHER" id="PTHR14871:SF1">
    <property type="entry name" value="DYNEIN REGULATORY COMPLEX PROTEIN 9"/>
    <property type="match status" value="1"/>
</dbReference>
<evidence type="ECO:0000256" key="2">
    <source>
        <dbReference type="ARBA" id="ARBA00008222"/>
    </source>
</evidence>
<dbReference type="GO" id="GO:0005737">
    <property type="term" value="C:cytoplasm"/>
    <property type="evidence" value="ECO:0007669"/>
    <property type="project" value="TreeGrafter"/>
</dbReference>
<dbReference type="Pfam" id="PF00612">
    <property type="entry name" value="IQ"/>
    <property type="match status" value="1"/>
</dbReference>